<dbReference type="InterPro" id="IPR005302">
    <property type="entry name" value="MoCF_Sase_C"/>
</dbReference>
<dbReference type="GO" id="GO:0030151">
    <property type="term" value="F:molybdenum ion binding"/>
    <property type="evidence" value="ECO:0007669"/>
    <property type="project" value="InterPro"/>
</dbReference>
<sequence length="299" mass="32427">MHQESPMPDSFTPDVHGRIAALMIYPVKSLAGISVMEARLLETGLEWDRHWMVVDAEGLFLTQRECPRMALVQPRITSGALELHGPEVAPLVVPLQAQGPLRRVQVWDDTLDAMDMGEDAALWLQQVLGEPDVRLVRFAPQVQRPCSTRWTGGAPSHTQFADGYPVLVTTDASMDPLNARLAAAGLAPVGINRFRPNLVLGGLDAHDEDHLTVLEVEMDAERQVRPRLALVKPCARCPIPNIDPVTAQTHPGVGDALMAYRQDARVNGAITFGMNAIVQAGAGAVLRVGQSVAASYGFE</sequence>
<dbReference type="GO" id="GO:0003824">
    <property type="term" value="F:catalytic activity"/>
    <property type="evidence" value="ECO:0007669"/>
    <property type="project" value="InterPro"/>
</dbReference>
<dbReference type="Pfam" id="PF03476">
    <property type="entry name" value="MOSC_N"/>
    <property type="match status" value="1"/>
</dbReference>
<dbReference type="PROSITE" id="PS51340">
    <property type="entry name" value="MOSC"/>
    <property type="match status" value="1"/>
</dbReference>
<name>C9Y7N0_CURXX</name>
<evidence type="ECO:0000259" key="1">
    <source>
        <dbReference type="PROSITE" id="PS51340"/>
    </source>
</evidence>
<reference evidence="2" key="1">
    <citation type="journal article" date="2010" name="Nature">
        <title>The dynamic genome of Hydra.</title>
        <authorList>
            <person name="Chapman J.A."/>
            <person name="Kirkness E.F."/>
            <person name="Simakov O."/>
            <person name="Hampson S.E."/>
            <person name="Mitros T."/>
            <person name="Weinmaier T."/>
            <person name="Rattei T."/>
            <person name="Balasubramanian P.G."/>
            <person name="Borman J."/>
            <person name="Busam D."/>
            <person name="Disbennett K."/>
            <person name="Pfannkoch C."/>
            <person name="Sumin N."/>
            <person name="Sutton G."/>
            <person name="Viswanathan L."/>
            <person name="Walenz B."/>
            <person name="Goodstein D.M."/>
            <person name="Hellsten U."/>
            <person name="Kawashima T."/>
            <person name="Prochnik S.E."/>
            <person name="Putnam N.H."/>
            <person name="Shu S."/>
            <person name="Blumberg B."/>
            <person name="Dana C.E."/>
            <person name="Gee L."/>
            <person name="Kibler D.F."/>
            <person name="Law L."/>
            <person name="Lindgens D."/>
            <person name="Martinez D.E."/>
            <person name="Peng J."/>
            <person name="Wigge P.A."/>
            <person name="Bertulat B."/>
            <person name="Guder C."/>
            <person name="Nakamura Y."/>
            <person name="Ozbek S."/>
            <person name="Watanabe H."/>
            <person name="Khalturin K."/>
            <person name="Hemmrich G."/>
            <person name="Franke A."/>
            <person name="Augustin R."/>
            <person name="Fraune S."/>
            <person name="Hayakawa E."/>
            <person name="Hayakawa S."/>
            <person name="Hirose M."/>
            <person name="Hwang J."/>
            <person name="Ikeo K."/>
            <person name="Nishimiya-Fujisawa C."/>
            <person name="Ogura A."/>
            <person name="Takahashi T."/>
            <person name="Steinmetz P.R."/>
            <person name="Zhang X."/>
            <person name="Aufschnaiter R."/>
            <person name="Eder M.K."/>
            <person name="Gorny A.K."/>
            <person name="Salvenmoser W."/>
            <person name="Heimberg A.M."/>
            <person name="Wheeler B.M."/>
            <person name="Peterson K.J."/>
            <person name="Boettger A."/>
            <person name="Tischler P."/>
            <person name="Wolf A."/>
            <person name="Gojobori T."/>
            <person name="Remington K.A."/>
            <person name="Strausberg R.L."/>
            <person name="Venter J."/>
            <person name="Technau U."/>
            <person name="Hobmayer B."/>
            <person name="Bosch T.C."/>
            <person name="Holstein T.W."/>
            <person name="Fujisawa T."/>
            <person name="Bode H.R."/>
            <person name="David C.N."/>
            <person name="Rokhsar D.S."/>
            <person name="Steele R.E."/>
        </authorList>
    </citation>
    <scope>NUCLEOTIDE SEQUENCE</scope>
</reference>
<dbReference type="PANTHER" id="PTHR14237">
    <property type="entry name" value="MOLYBDOPTERIN COFACTOR SULFURASE MOSC"/>
    <property type="match status" value="1"/>
</dbReference>
<dbReference type="SUPFAM" id="SSF50800">
    <property type="entry name" value="PK beta-barrel domain-like"/>
    <property type="match status" value="1"/>
</dbReference>
<dbReference type="SUPFAM" id="SSF141673">
    <property type="entry name" value="MOSC N-terminal domain-like"/>
    <property type="match status" value="1"/>
</dbReference>
<dbReference type="GO" id="GO:0030170">
    <property type="term" value="F:pyridoxal phosphate binding"/>
    <property type="evidence" value="ECO:0007669"/>
    <property type="project" value="InterPro"/>
</dbReference>
<gene>
    <name evidence="2" type="ORF">Csp_A01310</name>
</gene>
<dbReference type="InterPro" id="IPR011037">
    <property type="entry name" value="Pyrv_Knase-like_insert_dom_sf"/>
</dbReference>
<proteinExistence type="predicted"/>
<feature type="domain" description="MOSC" evidence="1">
    <location>
        <begin position="139"/>
        <end position="295"/>
    </location>
</feature>
<accession>C9Y7N0</accession>
<dbReference type="Pfam" id="PF03473">
    <property type="entry name" value="MOSC"/>
    <property type="match status" value="1"/>
</dbReference>
<dbReference type="PANTHER" id="PTHR14237:SF19">
    <property type="entry name" value="MITOCHONDRIAL AMIDOXIME REDUCING COMPONENT 1"/>
    <property type="match status" value="1"/>
</dbReference>
<evidence type="ECO:0000313" key="2">
    <source>
        <dbReference type="EMBL" id="CBA27244.1"/>
    </source>
</evidence>
<protein>
    <recommendedName>
        <fullName evidence="1">MOSC domain-containing protein</fullName>
    </recommendedName>
</protein>
<dbReference type="EMBL" id="FN543104">
    <property type="protein sequence ID" value="CBA27244.1"/>
    <property type="molecule type" value="Genomic_DNA"/>
</dbReference>
<organism evidence="2">
    <name type="scientific">Curvibacter symbiont subsp. Hydra magnipapillata</name>
    <dbReference type="NCBI Taxonomy" id="667019"/>
    <lineage>
        <taxon>Bacteria</taxon>
        <taxon>Pseudomonadati</taxon>
        <taxon>Pseudomonadota</taxon>
        <taxon>Betaproteobacteria</taxon>
        <taxon>Burkholderiales</taxon>
        <taxon>Comamonadaceae</taxon>
        <taxon>Curvibacter</taxon>
    </lineage>
</organism>
<dbReference type="AlphaFoldDB" id="C9Y7N0"/>
<dbReference type="InterPro" id="IPR005303">
    <property type="entry name" value="MOCOS_middle"/>
</dbReference>